<evidence type="ECO:0000313" key="6">
    <source>
        <dbReference type="Proteomes" id="UP000243591"/>
    </source>
</evidence>
<keyword evidence="1" id="KW-0238">DNA-binding</keyword>
<sequence length="108" mass="12561">MHLGERLKLLREKEGYSQEELATILNLKRQSISKWEVGGGYPDIENLIKLSELYEVSLDELIKGDRDFQKNITVNEAKPNDFIALFKQFWWLIFPIYGMIMGLLGALK</sequence>
<keyword evidence="2" id="KW-1133">Transmembrane helix</keyword>
<dbReference type="KEGG" id="bths:CNY62_05860"/>
<keyword evidence="2" id="KW-0472">Membrane</keyword>
<proteinExistence type="predicted"/>
<dbReference type="EMBL" id="CP023483">
    <property type="protein sequence ID" value="ATF25965.1"/>
    <property type="molecule type" value="Genomic_DNA"/>
</dbReference>
<reference evidence="4 6" key="1">
    <citation type="submission" date="2017-09" db="EMBL/GenBank/DDBJ databases">
        <title>Complete Genome Sequences of Two Strains of the Meat Spoilage Bacterium Brochothrix thermosphacta Isolated from Ground Chicken.</title>
        <authorList>
            <person name="Paoli G.C."/>
            <person name="Wijey C."/>
            <person name="Chen C.-Y."/>
            <person name="Nguyen L."/>
            <person name="Yan X."/>
            <person name="Irwin P.L."/>
        </authorList>
    </citation>
    <scope>NUCLEOTIDE SEQUENCE [LARGE SCALE GENOMIC DNA]</scope>
    <source>
        <strain evidence="4 6">BI</strain>
    </source>
</reference>
<dbReference type="OrthoDB" id="9812495at2"/>
<dbReference type="CDD" id="cd00093">
    <property type="entry name" value="HTH_XRE"/>
    <property type="match status" value="1"/>
</dbReference>
<name>A0A1D2KEV7_BROTH</name>
<keyword evidence="2" id="KW-0812">Transmembrane</keyword>
<dbReference type="GO" id="GO:0003677">
    <property type="term" value="F:DNA binding"/>
    <property type="evidence" value="ECO:0007669"/>
    <property type="project" value="UniProtKB-KW"/>
</dbReference>
<dbReference type="Pfam" id="PF01381">
    <property type="entry name" value="HTH_3"/>
    <property type="match status" value="1"/>
</dbReference>
<evidence type="ECO:0000256" key="1">
    <source>
        <dbReference type="ARBA" id="ARBA00023125"/>
    </source>
</evidence>
<reference evidence="7" key="2">
    <citation type="submission" date="2018-04" db="EMBL/GenBank/DDBJ databases">
        <authorList>
            <person name="Illikoud N."/>
        </authorList>
    </citation>
    <scope>NUCLEOTIDE SEQUENCE [LARGE SCALE GENOMIC DNA]</scope>
</reference>
<dbReference type="SUPFAM" id="SSF47413">
    <property type="entry name" value="lambda repressor-like DNA-binding domains"/>
    <property type="match status" value="1"/>
</dbReference>
<dbReference type="PROSITE" id="PS50943">
    <property type="entry name" value="HTH_CROC1"/>
    <property type="match status" value="1"/>
</dbReference>
<keyword evidence="6" id="KW-1185">Reference proteome</keyword>
<dbReference type="InterPro" id="IPR001387">
    <property type="entry name" value="Cro/C1-type_HTH"/>
</dbReference>
<dbReference type="PANTHER" id="PTHR46558:SF15">
    <property type="entry name" value="HELIX-TURN-HELIX DOMAIN PROTEIN"/>
    <property type="match status" value="1"/>
</dbReference>
<dbReference type="GeneID" id="66537401"/>
<gene>
    <name evidence="5" type="ORF">BTBSAS_60082</name>
    <name evidence="4" type="ORF">CNY62_05860</name>
</gene>
<organism evidence="4 6">
    <name type="scientific">Brochothrix thermosphacta</name>
    <name type="common">Microbacterium thermosphactum</name>
    <dbReference type="NCBI Taxonomy" id="2756"/>
    <lineage>
        <taxon>Bacteria</taxon>
        <taxon>Bacillati</taxon>
        <taxon>Bacillota</taxon>
        <taxon>Bacilli</taxon>
        <taxon>Bacillales</taxon>
        <taxon>Listeriaceae</taxon>
        <taxon>Brochothrix</taxon>
    </lineage>
</organism>
<accession>A0A1D2KEV7</accession>
<dbReference type="PANTHER" id="PTHR46558">
    <property type="entry name" value="TRACRIPTIONAL REGULATORY PROTEIN-RELATED-RELATED"/>
    <property type="match status" value="1"/>
</dbReference>
<evidence type="ECO:0000313" key="4">
    <source>
        <dbReference type="EMBL" id="ATF25965.1"/>
    </source>
</evidence>
<evidence type="ECO:0000256" key="2">
    <source>
        <dbReference type="SAM" id="Phobius"/>
    </source>
</evidence>
<reference evidence="5" key="3">
    <citation type="submission" date="2018-04" db="EMBL/GenBank/DDBJ databases">
        <authorList>
            <person name="Go L.Y."/>
            <person name="Mitchell J.A."/>
        </authorList>
    </citation>
    <scope>NUCLEOTIDE SEQUENCE</scope>
    <source>
        <strain evidence="5">BSAS1 3</strain>
    </source>
</reference>
<dbReference type="EMBL" id="OUNC01000056">
    <property type="protein sequence ID" value="SPP29779.1"/>
    <property type="molecule type" value="Genomic_DNA"/>
</dbReference>
<dbReference type="SMART" id="SM00530">
    <property type="entry name" value="HTH_XRE"/>
    <property type="match status" value="1"/>
</dbReference>
<dbReference type="Gene3D" id="1.10.260.40">
    <property type="entry name" value="lambda repressor-like DNA-binding domains"/>
    <property type="match status" value="1"/>
</dbReference>
<protein>
    <submittedName>
        <fullName evidence="5">Putative HTH-type transcriptional regulator</fullName>
    </submittedName>
    <submittedName>
        <fullName evidence="4">XRE family transcriptional regulator</fullName>
    </submittedName>
</protein>
<dbReference type="InterPro" id="IPR010982">
    <property type="entry name" value="Lambda_DNA-bd_dom_sf"/>
</dbReference>
<dbReference type="Proteomes" id="UP000243591">
    <property type="component" value="Chromosome"/>
</dbReference>
<dbReference type="RefSeq" id="WP_029091337.1">
    <property type="nucleotide sequence ID" value="NZ_CBCPHX010000004.1"/>
</dbReference>
<feature type="domain" description="HTH cro/C1-type" evidence="3">
    <location>
        <begin position="7"/>
        <end position="61"/>
    </location>
</feature>
<evidence type="ECO:0000313" key="7">
    <source>
        <dbReference type="Proteomes" id="UP000270190"/>
    </source>
</evidence>
<dbReference type="Proteomes" id="UP000270190">
    <property type="component" value="Unassembled WGS sequence"/>
</dbReference>
<evidence type="ECO:0000313" key="5">
    <source>
        <dbReference type="EMBL" id="SPP29779.1"/>
    </source>
</evidence>
<evidence type="ECO:0000259" key="3">
    <source>
        <dbReference type="PROSITE" id="PS50943"/>
    </source>
</evidence>
<feature type="transmembrane region" description="Helical" evidence="2">
    <location>
        <begin position="89"/>
        <end position="107"/>
    </location>
</feature>
<dbReference type="AlphaFoldDB" id="A0A1D2KEV7"/>